<dbReference type="Pfam" id="PF04932">
    <property type="entry name" value="Wzy_C"/>
    <property type="match status" value="1"/>
</dbReference>
<feature type="transmembrane region" description="Helical" evidence="5">
    <location>
        <begin position="12"/>
        <end position="31"/>
    </location>
</feature>
<protein>
    <submittedName>
        <fullName evidence="7">O-Antigen ligase</fullName>
    </submittedName>
</protein>
<comment type="subcellular location">
    <subcellularLocation>
        <location evidence="1">Membrane</location>
        <topology evidence="1">Multi-pass membrane protein</topology>
    </subcellularLocation>
</comment>
<evidence type="ECO:0000313" key="8">
    <source>
        <dbReference type="Proteomes" id="UP000324896"/>
    </source>
</evidence>
<feature type="transmembrane region" description="Helical" evidence="5">
    <location>
        <begin position="148"/>
        <end position="169"/>
    </location>
</feature>
<dbReference type="GO" id="GO:0016874">
    <property type="term" value="F:ligase activity"/>
    <property type="evidence" value="ECO:0007669"/>
    <property type="project" value="UniProtKB-KW"/>
</dbReference>
<dbReference type="GO" id="GO:0016020">
    <property type="term" value="C:membrane"/>
    <property type="evidence" value="ECO:0007669"/>
    <property type="project" value="UniProtKB-SubCell"/>
</dbReference>
<evidence type="ECO:0000256" key="4">
    <source>
        <dbReference type="ARBA" id="ARBA00023136"/>
    </source>
</evidence>
<reference evidence="7 8" key="1">
    <citation type="submission" date="2016-10" db="EMBL/GenBank/DDBJ databases">
        <authorList>
            <person name="Varghese N."/>
            <person name="Submissions S."/>
        </authorList>
    </citation>
    <scope>NUCLEOTIDE SEQUENCE [LARGE SCALE GENOMIC DNA]</scope>
    <source>
        <strain evidence="7 8">WG10</strain>
    </source>
</reference>
<dbReference type="PANTHER" id="PTHR37422:SF13">
    <property type="entry name" value="LIPOPOLYSACCHARIDE BIOSYNTHESIS PROTEIN PA4999-RELATED"/>
    <property type="match status" value="1"/>
</dbReference>
<evidence type="ECO:0000259" key="6">
    <source>
        <dbReference type="Pfam" id="PF04932"/>
    </source>
</evidence>
<feature type="transmembrane region" description="Helical" evidence="5">
    <location>
        <begin position="592"/>
        <end position="611"/>
    </location>
</feature>
<keyword evidence="4 5" id="KW-0472">Membrane</keyword>
<evidence type="ECO:0000256" key="5">
    <source>
        <dbReference type="SAM" id="Phobius"/>
    </source>
</evidence>
<evidence type="ECO:0000256" key="3">
    <source>
        <dbReference type="ARBA" id="ARBA00022989"/>
    </source>
</evidence>
<feature type="transmembrane region" description="Helical" evidence="5">
    <location>
        <begin position="263"/>
        <end position="281"/>
    </location>
</feature>
<gene>
    <name evidence="7" type="ORF">SAMN04488597_101180</name>
</gene>
<organism evidence="7 8">
    <name type="scientific">Halanaerobium congolense</name>
    <dbReference type="NCBI Taxonomy" id="54121"/>
    <lineage>
        <taxon>Bacteria</taxon>
        <taxon>Bacillati</taxon>
        <taxon>Bacillota</taxon>
        <taxon>Clostridia</taxon>
        <taxon>Halanaerobiales</taxon>
        <taxon>Halanaerobiaceae</taxon>
        <taxon>Halanaerobium</taxon>
    </lineage>
</organism>
<feature type="transmembrane region" description="Helical" evidence="5">
    <location>
        <begin position="125"/>
        <end position="141"/>
    </location>
</feature>
<name>A0A1G6HWF2_9FIRM</name>
<dbReference type="InterPro" id="IPR007016">
    <property type="entry name" value="O-antigen_ligase-rel_domated"/>
</dbReference>
<accession>A0A1G6HWF2</accession>
<dbReference type="Proteomes" id="UP000324896">
    <property type="component" value="Unassembled WGS sequence"/>
</dbReference>
<feature type="transmembrane region" description="Helical" evidence="5">
    <location>
        <begin position="569"/>
        <end position="586"/>
    </location>
</feature>
<evidence type="ECO:0000256" key="2">
    <source>
        <dbReference type="ARBA" id="ARBA00022692"/>
    </source>
</evidence>
<feature type="transmembrane region" description="Helical" evidence="5">
    <location>
        <begin position="87"/>
        <end position="105"/>
    </location>
</feature>
<feature type="domain" description="O-antigen ligase-related" evidence="6">
    <location>
        <begin position="443"/>
        <end position="542"/>
    </location>
</feature>
<sequence length="622" mass="71435">MRPIAEKLKEKLYALPIVLIAAVVPMIVRYKKIELSEVVASYWTRDYNTDFFSYYKMIFLLGFSLLALISFYIYFKKEAGKRLKKTAYYYPIFIYLIMILLATFFSKAQLTSLQGFPDRYEGMPVLIAYLLITVITINLFNKKEQFEFLLKALLTSAVIIAIIGLSQFFGYDFFQNVLGQKLILPGKEFAELSTAMDFRFAGRNILFATFYNPNYAGSYFSMLLMLSIVLYFFAENKKRLFLLFIASGFIFAAWLGSLSRAGILGAMISTLIVAVILNKRIFKKYKKLLVLFFLFIVIFSLMDIYTAGSLRKEFLSLGAETELAFQGEKTEIEELKSENSYLKFYTAAEKLRFGFDSEAANNLYVLNEDDQRLELSLTKNEEKKQTNQKNQEAEFMSFVNPDLAAYKFRVIENSDPENKNKILELKYANKSGSFIYNSKLKGFFIIGMRNNIYPLEEVEGLGFEGKEMLASKRGYIWSRTLPLIKEKPLLGYGPDTYAIFFPQHDVVGKFKYFNNPKVIVDKPHNMYLQIGFNTGLISLAAVIILFGIYFVRNLKLYFNSEFENYYRQIGLALLAAFIAYAVAGFFNDSVVSVAPVFWIILGLAVAVELRLKNHSGRGGERI</sequence>
<dbReference type="RefSeq" id="WP_149796564.1">
    <property type="nucleotide sequence ID" value="NZ_FMYT01000001.1"/>
</dbReference>
<dbReference type="InterPro" id="IPR051533">
    <property type="entry name" value="WaaL-like"/>
</dbReference>
<keyword evidence="7" id="KW-0436">Ligase</keyword>
<evidence type="ECO:0000256" key="1">
    <source>
        <dbReference type="ARBA" id="ARBA00004141"/>
    </source>
</evidence>
<proteinExistence type="predicted"/>
<keyword evidence="2 5" id="KW-0812">Transmembrane</keyword>
<feature type="transmembrane region" description="Helical" evidence="5">
    <location>
        <begin position="51"/>
        <end position="75"/>
    </location>
</feature>
<keyword evidence="3 5" id="KW-1133">Transmembrane helix</keyword>
<dbReference type="PANTHER" id="PTHR37422">
    <property type="entry name" value="TEICHURONIC ACID BIOSYNTHESIS PROTEIN TUAE"/>
    <property type="match status" value="1"/>
</dbReference>
<feature type="transmembrane region" description="Helical" evidence="5">
    <location>
        <begin position="526"/>
        <end position="549"/>
    </location>
</feature>
<feature type="transmembrane region" description="Helical" evidence="5">
    <location>
        <begin position="216"/>
        <end position="233"/>
    </location>
</feature>
<feature type="transmembrane region" description="Helical" evidence="5">
    <location>
        <begin position="240"/>
        <end position="257"/>
    </location>
</feature>
<feature type="transmembrane region" description="Helical" evidence="5">
    <location>
        <begin position="288"/>
        <end position="307"/>
    </location>
</feature>
<dbReference type="EMBL" id="FMYT01000001">
    <property type="protein sequence ID" value="SDB98534.1"/>
    <property type="molecule type" value="Genomic_DNA"/>
</dbReference>
<dbReference type="AlphaFoldDB" id="A0A1G6HWF2"/>
<evidence type="ECO:0000313" key="7">
    <source>
        <dbReference type="EMBL" id="SDB98534.1"/>
    </source>
</evidence>